<dbReference type="EMBL" id="NIDE01000002">
    <property type="protein sequence ID" value="OWK45348.1"/>
    <property type="molecule type" value="Genomic_DNA"/>
</dbReference>
<name>A0A225E3H4_9BACT</name>
<evidence type="ECO:0000313" key="2">
    <source>
        <dbReference type="Proteomes" id="UP000214646"/>
    </source>
</evidence>
<dbReference type="Proteomes" id="UP000214646">
    <property type="component" value="Unassembled WGS sequence"/>
</dbReference>
<reference evidence="2" key="1">
    <citation type="submission" date="2017-06" db="EMBL/GenBank/DDBJ databases">
        <title>Genome analysis of Fimbriiglobus ruber SP5, the first member of the order Planctomycetales with confirmed chitinolytic capability.</title>
        <authorList>
            <person name="Ravin N.V."/>
            <person name="Rakitin A.L."/>
            <person name="Ivanova A.A."/>
            <person name="Beletsky A.V."/>
            <person name="Kulichevskaya I.S."/>
            <person name="Mardanov A.V."/>
            <person name="Dedysh S.N."/>
        </authorList>
    </citation>
    <scope>NUCLEOTIDE SEQUENCE [LARGE SCALE GENOMIC DNA]</scope>
    <source>
        <strain evidence="2">SP5</strain>
    </source>
</reference>
<proteinExistence type="predicted"/>
<sequence length="120" mass="13852">MAKSNKKNATPFWTDGLDEDAVREALEEATVDSHDETEQHSGLWHTIEEQLEFPFQAQVIGEIVTIVDMEWPEKDEFGLDLIVERNGQRHRVEARSVNLLPPLPKGHLYLAAYLDWKRTL</sequence>
<dbReference type="AlphaFoldDB" id="A0A225E3H4"/>
<evidence type="ECO:0000313" key="1">
    <source>
        <dbReference type="EMBL" id="OWK45348.1"/>
    </source>
</evidence>
<protein>
    <submittedName>
        <fullName evidence="1">Uncharacterized protein</fullName>
    </submittedName>
</protein>
<keyword evidence="2" id="KW-1185">Reference proteome</keyword>
<dbReference type="OrthoDB" id="276194at2"/>
<comment type="caution">
    <text evidence="1">The sequence shown here is derived from an EMBL/GenBank/DDBJ whole genome shotgun (WGS) entry which is preliminary data.</text>
</comment>
<dbReference type="RefSeq" id="WP_088253090.1">
    <property type="nucleotide sequence ID" value="NZ_NIDE01000002.1"/>
</dbReference>
<organism evidence="1 2">
    <name type="scientific">Fimbriiglobus ruber</name>
    <dbReference type="NCBI Taxonomy" id="1908690"/>
    <lineage>
        <taxon>Bacteria</taxon>
        <taxon>Pseudomonadati</taxon>
        <taxon>Planctomycetota</taxon>
        <taxon>Planctomycetia</taxon>
        <taxon>Gemmatales</taxon>
        <taxon>Gemmataceae</taxon>
        <taxon>Fimbriiglobus</taxon>
    </lineage>
</organism>
<gene>
    <name evidence="1" type="ORF">FRUB_01679</name>
</gene>
<accession>A0A225E3H4</accession>